<keyword evidence="3" id="KW-0808">Transferase</keyword>
<protein>
    <submittedName>
        <fullName evidence="3">Two component system sensor kinase SsrB</fullName>
    </submittedName>
</protein>
<sequence length="198" mass="22982">MDILVFSKCQLLSFSFEYIFNDVFNTNNLEKVMVKTYETTDSFVRALNQNTKLVLLDITLTDYIDVYVMLRKIKNKSKVVILCDEKTDLRVIPNVYNAILYKTSSILNIITTIERVCDDKYNNVVVNLEKDNVEIPKLTKNEKKTLKLIIAGLNNKQIAQLLAIPYKKVIDYRCSICQKYNVNSLDISYHQHELPVSI</sequence>
<organism evidence="3 4">
    <name type="scientific">Yersinia intermedia</name>
    <dbReference type="NCBI Taxonomy" id="631"/>
    <lineage>
        <taxon>Bacteria</taxon>
        <taxon>Pseudomonadati</taxon>
        <taxon>Pseudomonadota</taxon>
        <taxon>Gammaproteobacteria</taxon>
        <taxon>Enterobacterales</taxon>
        <taxon>Yersiniaceae</taxon>
        <taxon>Yersinia</taxon>
    </lineage>
</organism>
<dbReference type="InterPro" id="IPR016032">
    <property type="entry name" value="Sig_transdc_resp-reg_C-effctor"/>
</dbReference>
<keyword evidence="1" id="KW-0238">DNA-binding</keyword>
<evidence type="ECO:0000313" key="3">
    <source>
        <dbReference type="EMBL" id="CRY54681.1"/>
    </source>
</evidence>
<evidence type="ECO:0000256" key="1">
    <source>
        <dbReference type="ARBA" id="ARBA00023125"/>
    </source>
</evidence>
<dbReference type="GO" id="GO:0003677">
    <property type="term" value="F:DNA binding"/>
    <property type="evidence" value="ECO:0007669"/>
    <property type="project" value="UniProtKB-KW"/>
</dbReference>
<evidence type="ECO:0000313" key="4">
    <source>
        <dbReference type="Proteomes" id="UP000043316"/>
    </source>
</evidence>
<evidence type="ECO:0000259" key="2">
    <source>
        <dbReference type="Pfam" id="PF00196"/>
    </source>
</evidence>
<dbReference type="Pfam" id="PF00196">
    <property type="entry name" value="GerE"/>
    <property type="match status" value="1"/>
</dbReference>
<gene>
    <name evidence="3" type="ORF">ERS008476_01610</name>
</gene>
<dbReference type="Gene3D" id="3.40.50.2300">
    <property type="match status" value="1"/>
</dbReference>
<dbReference type="Proteomes" id="UP000043316">
    <property type="component" value="Unassembled WGS sequence"/>
</dbReference>
<keyword evidence="3" id="KW-0418">Kinase</keyword>
<dbReference type="RefSeq" id="WP_053009313.1">
    <property type="nucleotide sequence ID" value="NZ_CWJI01000002.1"/>
</dbReference>
<proteinExistence type="predicted"/>
<reference evidence="4" key="1">
    <citation type="submission" date="2015-03" db="EMBL/GenBank/DDBJ databases">
        <authorList>
            <consortium name="Pathogen Informatics"/>
        </authorList>
    </citation>
    <scope>NUCLEOTIDE SEQUENCE [LARGE SCALE GENOMIC DNA]</scope>
    <source>
        <strain evidence="4">R148</strain>
    </source>
</reference>
<dbReference type="InterPro" id="IPR000792">
    <property type="entry name" value="Tscrpt_reg_LuxR_C"/>
</dbReference>
<dbReference type="SUPFAM" id="SSF46894">
    <property type="entry name" value="C-terminal effector domain of the bipartite response regulators"/>
    <property type="match status" value="1"/>
</dbReference>
<feature type="domain" description="HTH luxR-type" evidence="2">
    <location>
        <begin position="137"/>
        <end position="185"/>
    </location>
</feature>
<dbReference type="EMBL" id="CWJI01000002">
    <property type="protein sequence ID" value="CRY54681.1"/>
    <property type="molecule type" value="Genomic_DNA"/>
</dbReference>
<name>A0A0H5MC87_YERIN</name>
<accession>A0A0H5MC87</accession>
<dbReference type="GO" id="GO:0016301">
    <property type="term" value="F:kinase activity"/>
    <property type="evidence" value="ECO:0007669"/>
    <property type="project" value="UniProtKB-KW"/>
</dbReference>
<dbReference type="GO" id="GO:0006355">
    <property type="term" value="P:regulation of DNA-templated transcription"/>
    <property type="evidence" value="ECO:0007669"/>
    <property type="project" value="InterPro"/>
</dbReference>
<dbReference type="AlphaFoldDB" id="A0A0H5MC87"/>